<feature type="domain" description="CSD" evidence="4">
    <location>
        <begin position="1"/>
        <end position="66"/>
    </location>
</feature>
<evidence type="ECO:0000313" key="5">
    <source>
        <dbReference type="EMBL" id="NEX20472.1"/>
    </source>
</evidence>
<dbReference type="InterPro" id="IPR012340">
    <property type="entry name" value="NA-bd_OB-fold"/>
</dbReference>
<dbReference type="SUPFAM" id="SSF50249">
    <property type="entry name" value="Nucleic acid-binding proteins"/>
    <property type="match status" value="1"/>
</dbReference>
<dbReference type="Proteomes" id="UP000471640">
    <property type="component" value="Unassembled WGS sequence"/>
</dbReference>
<dbReference type="InterPro" id="IPR008613">
    <property type="entry name" value="Excalibur_Ca-bd_domain"/>
</dbReference>
<comment type="caution">
    <text evidence="5">The sequence shown here is derived from an EMBL/GenBank/DDBJ whole genome shotgun (WGS) entry which is preliminary data.</text>
</comment>
<dbReference type="PROSITE" id="PS51857">
    <property type="entry name" value="CSD_2"/>
    <property type="match status" value="1"/>
</dbReference>
<dbReference type="EMBL" id="JAAIJR010000029">
    <property type="protein sequence ID" value="NEX20472.1"/>
    <property type="molecule type" value="Genomic_DNA"/>
</dbReference>
<evidence type="ECO:0000256" key="1">
    <source>
        <dbReference type="ARBA" id="ARBA00022553"/>
    </source>
</evidence>
<dbReference type="InterPro" id="IPR011129">
    <property type="entry name" value="CSD"/>
</dbReference>
<evidence type="ECO:0000256" key="3">
    <source>
        <dbReference type="SAM" id="Phobius"/>
    </source>
</evidence>
<evidence type="ECO:0000259" key="4">
    <source>
        <dbReference type="PROSITE" id="PS51857"/>
    </source>
</evidence>
<dbReference type="AlphaFoldDB" id="A0A6P1DWH7"/>
<dbReference type="PANTHER" id="PTHR12962:SF1">
    <property type="entry name" value="COLD SHOCK DOMAIN-CONTAINING PROTEIN CG9705"/>
    <property type="match status" value="1"/>
</dbReference>
<dbReference type="SMART" id="SM00894">
    <property type="entry name" value="Excalibur"/>
    <property type="match status" value="1"/>
</dbReference>
<dbReference type="Pfam" id="PF05901">
    <property type="entry name" value="Excalibur"/>
    <property type="match status" value="1"/>
</dbReference>
<dbReference type="SMART" id="SM00357">
    <property type="entry name" value="CSP"/>
    <property type="match status" value="1"/>
</dbReference>
<protein>
    <submittedName>
        <fullName evidence="5">Cold shock domain-containing protein</fullName>
    </submittedName>
</protein>
<name>A0A6P1DWH7_9GAMM</name>
<comment type="subcellular location">
    <subcellularLocation>
        <location evidence="2">Cytoplasm</location>
    </subcellularLocation>
</comment>
<dbReference type="PANTHER" id="PTHR12962">
    <property type="entry name" value="CALCIUM-REGULATED HEAT STABLE PROTEIN CRHSP-24-RELATED"/>
    <property type="match status" value="1"/>
</dbReference>
<organism evidence="5 6">
    <name type="scientific">Thiorhodococcus mannitoliphagus</name>
    <dbReference type="NCBI Taxonomy" id="329406"/>
    <lineage>
        <taxon>Bacteria</taxon>
        <taxon>Pseudomonadati</taxon>
        <taxon>Pseudomonadota</taxon>
        <taxon>Gammaproteobacteria</taxon>
        <taxon>Chromatiales</taxon>
        <taxon>Chromatiaceae</taxon>
        <taxon>Thiorhodococcus</taxon>
    </lineage>
</organism>
<reference evidence="5 6" key="2">
    <citation type="submission" date="2020-02" db="EMBL/GenBank/DDBJ databases">
        <title>Genome sequences of Thiorhodococcus mannitoliphagus and Thiorhodococcus minor, purple sulfur photosynthetic bacteria in the gammaproteobacterial family, Chromatiaceae.</title>
        <authorList>
            <person name="Aviles F.A."/>
            <person name="Meyer T.E."/>
            <person name="Kyndt J.A."/>
        </authorList>
    </citation>
    <scope>NUCLEOTIDE SEQUENCE [LARGE SCALE GENOMIC DNA]</scope>
    <source>
        <strain evidence="5 6">DSM 18266</strain>
    </source>
</reference>
<keyword evidence="1" id="KW-0597">Phosphoprotein</keyword>
<keyword evidence="3" id="KW-1133">Transmembrane helix</keyword>
<dbReference type="Gene3D" id="2.40.50.140">
    <property type="entry name" value="Nucleic acid-binding proteins"/>
    <property type="match status" value="1"/>
</dbReference>
<dbReference type="CDD" id="cd04458">
    <property type="entry name" value="CSP_CDS"/>
    <property type="match status" value="1"/>
</dbReference>
<dbReference type="InterPro" id="IPR019844">
    <property type="entry name" value="CSD_CS"/>
</dbReference>
<accession>A0A6P1DWH7</accession>
<keyword evidence="3" id="KW-0812">Transmembrane</keyword>
<gene>
    <name evidence="5" type="ORF">G3480_09145</name>
</gene>
<dbReference type="Pfam" id="PF00313">
    <property type="entry name" value="CSD"/>
    <property type="match status" value="1"/>
</dbReference>
<keyword evidence="3" id="KW-0472">Membrane</keyword>
<dbReference type="InterPro" id="IPR002059">
    <property type="entry name" value="CSP_DNA-bd"/>
</dbReference>
<sequence>MIRGRLQRWNDEKGFGFIRPLNADGDVFVHISAFRGLPRRPVVGDVVNYTLETDREGRSKAINATIEGLIPERRPSASRSARQSRRRGGSPSKLAVAAILFAVVAASGYAYQVFPGIFQLLKAKLSGVTTSSPALPARPASSPTYRCEGKIYCSEMRSCEEATFYLRNCPDTKMDGDGDGVPCERQWCSW</sequence>
<keyword evidence="6" id="KW-1185">Reference proteome</keyword>
<dbReference type="GO" id="GO:0003730">
    <property type="term" value="F:mRNA 3'-UTR binding"/>
    <property type="evidence" value="ECO:0007669"/>
    <property type="project" value="TreeGrafter"/>
</dbReference>
<proteinExistence type="predicted"/>
<evidence type="ECO:0000256" key="2">
    <source>
        <dbReference type="RuleBase" id="RU000408"/>
    </source>
</evidence>
<reference evidence="6" key="1">
    <citation type="journal article" date="2020" name="Microbiol. Resour. Announc.">
        <title>Draft Genome Sequences of Thiorhodococcus mannitoliphagus and Thiorhodococcus minor, Purple Sulfur Photosynthetic Bacteria in the Gammaproteobacterial Family Chromatiaceae.</title>
        <authorList>
            <person name="Aviles F.A."/>
            <person name="Meyer T.E."/>
            <person name="Kyndt J.A."/>
        </authorList>
    </citation>
    <scope>NUCLEOTIDE SEQUENCE [LARGE SCALE GENOMIC DNA]</scope>
    <source>
        <strain evidence="6">DSM 18266</strain>
    </source>
</reference>
<dbReference type="PROSITE" id="PS00352">
    <property type="entry name" value="CSD_1"/>
    <property type="match status" value="1"/>
</dbReference>
<dbReference type="GO" id="GO:0005829">
    <property type="term" value="C:cytosol"/>
    <property type="evidence" value="ECO:0007669"/>
    <property type="project" value="UniProtKB-ARBA"/>
</dbReference>
<dbReference type="InterPro" id="IPR052069">
    <property type="entry name" value="Ca-reg_mRNA-binding_domain"/>
</dbReference>
<evidence type="ECO:0000313" key="6">
    <source>
        <dbReference type="Proteomes" id="UP000471640"/>
    </source>
</evidence>
<dbReference type="GO" id="GO:0043488">
    <property type="term" value="P:regulation of mRNA stability"/>
    <property type="evidence" value="ECO:0007669"/>
    <property type="project" value="TreeGrafter"/>
</dbReference>
<feature type="transmembrane region" description="Helical" evidence="3">
    <location>
        <begin position="94"/>
        <end position="114"/>
    </location>
</feature>
<dbReference type="RefSeq" id="WP_164653600.1">
    <property type="nucleotide sequence ID" value="NZ_JAAIJR010000029.1"/>
</dbReference>